<reference evidence="7" key="1">
    <citation type="submission" date="2020-09" db="EMBL/GenBank/DDBJ databases">
        <title>The complete chloroplast genome of Isolepis setacea, an alpine wetland species of Cyperaceae.</title>
        <authorList>
            <person name="Wang J.X."/>
            <person name="Shao F.L."/>
            <person name="Wang Y."/>
            <person name="Zhao Y.M."/>
            <person name="Zhang S.R."/>
        </authorList>
    </citation>
    <scope>NUCLEOTIDE SEQUENCE</scope>
</reference>
<dbReference type="InterPro" id="IPR018130">
    <property type="entry name" value="Ribosomal_uS2_CS"/>
</dbReference>
<dbReference type="InterPro" id="IPR023591">
    <property type="entry name" value="Ribosomal_uS2_flav_dom_sf"/>
</dbReference>
<dbReference type="FunFam" id="1.10.287.610:FF:000001">
    <property type="entry name" value="30S ribosomal protein S2"/>
    <property type="match status" value="1"/>
</dbReference>
<dbReference type="RefSeq" id="YP_010121402.1">
    <property type="nucleotide sequence ID" value="NC_056187.1"/>
</dbReference>
<keyword evidence="3 5" id="KW-0687">Ribonucleoprotein</keyword>
<gene>
    <name evidence="5 7" type="primary">rps2</name>
</gene>
<comment type="similarity">
    <text evidence="1 5 6">Belongs to the universal ribosomal protein uS2 family.</text>
</comment>
<dbReference type="InterPro" id="IPR001865">
    <property type="entry name" value="Ribosomal_uS2"/>
</dbReference>
<dbReference type="GO" id="GO:0006412">
    <property type="term" value="P:translation"/>
    <property type="evidence" value="ECO:0007669"/>
    <property type="project" value="UniProtKB-UniRule"/>
</dbReference>
<dbReference type="GeneID" id="65323971"/>
<dbReference type="HAMAP" id="MF_00291_B">
    <property type="entry name" value="Ribosomal_uS2_B"/>
    <property type="match status" value="1"/>
</dbReference>
<dbReference type="PROSITE" id="PS00963">
    <property type="entry name" value="RIBOSOMAL_S2_2"/>
    <property type="match status" value="1"/>
</dbReference>
<dbReference type="NCBIfam" id="TIGR01011">
    <property type="entry name" value="rpsB_bact"/>
    <property type="match status" value="1"/>
</dbReference>
<dbReference type="Gene3D" id="3.40.50.10490">
    <property type="entry name" value="Glucose-6-phosphate isomerase like protein, domain 1"/>
    <property type="match status" value="1"/>
</dbReference>
<dbReference type="GO" id="GO:0003735">
    <property type="term" value="F:structural constituent of ribosome"/>
    <property type="evidence" value="ECO:0007669"/>
    <property type="project" value="InterPro"/>
</dbReference>
<dbReference type="GO" id="GO:0005763">
    <property type="term" value="C:mitochondrial small ribosomal subunit"/>
    <property type="evidence" value="ECO:0007669"/>
    <property type="project" value="TreeGrafter"/>
</dbReference>
<dbReference type="PRINTS" id="PR00395">
    <property type="entry name" value="RIBOSOMALS2"/>
</dbReference>
<dbReference type="EMBL" id="MW041568">
    <property type="protein sequence ID" value="QRE78399.1"/>
    <property type="molecule type" value="Genomic_DNA"/>
</dbReference>
<evidence type="ECO:0000256" key="6">
    <source>
        <dbReference type="RuleBase" id="RU003631"/>
    </source>
</evidence>
<dbReference type="PANTHER" id="PTHR12534">
    <property type="entry name" value="30S RIBOSOMAL PROTEIN S2 PROKARYOTIC AND ORGANELLAR"/>
    <property type="match status" value="1"/>
</dbReference>
<dbReference type="InterPro" id="IPR005706">
    <property type="entry name" value="Ribosomal_uS2_bac/mit/plastid"/>
</dbReference>
<dbReference type="AlphaFoldDB" id="A0A889Q2I2"/>
<protein>
    <recommendedName>
        <fullName evidence="4 5">Small ribosomal subunit protein uS2c</fullName>
    </recommendedName>
</protein>
<evidence type="ECO:0000256" key="4">
    <source>
        <dbReference type="ARBA" id="ARBA00035155"/>
    </source>
</evidence>
<proteinExistence type="inferred from homology"/>
<keyword evidence="7" id="KW-0934">Plastid</keyword>
<keyword evidence="7" id="KW-0150">Chloroplast</keyword>
<evidence type="ECO:0000256" key="3">
    <source>
        <dbReference type="ARBA" id="ARBA00023274"/>
    </source>
</evidence>
<organism evidence="7">
    <name type="scientific">Isolepis setacea</name>
    <dbReference type="NCBI Taxonomy" id="76460"/>
    <lineage>
        <taxon>Eukaryota</taxon>
        <taxon>Viridiplantae</taxon>
        <taxon>Streptophyta</taxon>
        <taxon>Embryophyta</taxon>
        <taxon>Tracheophyta</taxon>
        <taxon>Spermatophyta</taxon>
        <taxon>Magnoliopsida</taxon>
        <taxon>Liliopsida</taxon>
        <taxon>Poales</taxon>
        <taxon>Cyperaceae</taxon>
        <taxon>Cyperoideae</taxon>
        <taxon>Cypereae</taxon>
        <taxon>Isolepis</taxon>
    </lineage>
</organism>
<keyword evidence="2 5" id="KW-0689">Ribosomal protein</keyword>
<comment type="subcellular location">
    <subcellularLocation>
        <location evidence="5">Plastid</location>
        <location evidence="5">Chloroplast</location>
    </subcellularLocation>
</comment>
<evidence type="ECO:0000256" key="5">
    <source>
        <dbReference type="HAMAP-Rule" id="MF_00291"/>
    </source>
</evidence>
<sequence>MTRRYWNINLEEMIEARVHLGNNKKRWNPKITPYILAKDKYKRKAIHILNLTKTARFLSEACDLLFDAASKKKNILIVGTKQLPEKVADSVALAAKRARCHYVNKKWFRGMLTNWVITRRKLHKLRDLKALEKMGKLNSLRKRDAAILKRKLSTLQRYLGGIKYMQKLPDIVIIIDQQREYIALRECIILGIPTICLIDTDCDPDLVDIPIPANDNDTVSIRWILNKLVSAICEGHSSYIKNHMKN</sequence>
<geneLocation type="chloroplast" evidence="7"/>
<accession>A0A889Q2I2</accession>
<evidence type="ECO:0000256" key="2">
    <source>
        <dbReference type="ARBA" id="ARBA00022980"/>
    </source>
</evidence>
<dbReference type="PROSITE" id="PS00962">
    <property type="entry name" value="RIBOSOMAL_S2_1"/>
    <property type="match status" value="1"/>
</dbReference>
<evidence type="ECO:0000313" key="7">
    <source>
        <dbReference type="EMBL" id="QRE78399.1"/>
    </source>
</evidence>
<evidence type="ECO:0000256" key="1">
    <source>
        <dbReference type="ARBA" id="ARBA00006242"/>
    </source>
</evidence>
<dbReference type="CDD" id="cd01425">
    <property type="entry name" value="RPS2"/>
    <property type="match status" value="1"/>
</dbReference>
<dbReference type="SUPFAM" id="SSF52313">
    <property type="entry name" value="Ribosomal protein S2"/>
    <property type="match status" value="1"/>
</dbReference>
<dbReference type="Pfam" id="PF00318">
    <property type="entry name" value="Ribosomal_S2"/>
    <property type="match status" value="1"/>
</dbReference>
<dbReference type="Gene3D" id="1.10.287.610">
    <property type="entry name" value="Helix hairpin bin"/>
    <property type="match status" value="1"/>
</dbReference>
<name>A0A889Q2I2_9POAL</name>
<dbReference type="PANTHER" id="PTHR12534:SF0">
    <property type="entry name" value="SMALL RIBOSOMAL SUBUNIT PROTEIN US2M"/>
    <property type="match status" value="1"/>
</dbReference>
<dbReference type="GO" id="GO:0009507">
    <property type="term" value="C:chloroplast"/>
    <property type="evidence" value="ECO:0007669"/>
    <property type="project" value="UniProtKB-SubCell"/>
</dbReference>